<feature type="compositionally biased region" description="Polar residues" evidence="1">
    <location>
        <begin position="288"/>
        <end position="307"/>
    </location>
</feature>
<keyword evidence="3" id="KW-1185">Reference proteome</keyword>
<accession>A0ABQ8ULG7</accession>
<evidence type="ECO:0000256" key="1">
    <source>
        <dbReference type="SAM" id="MobiDB-lite"/>
    </source>
</evidence>
<protein>
    <submittedName>
        <fullName evidence="2">Uncharacterized protein</fullName>
    </submittedName>
</protein>
<gene>
    <name evidence="2" type="ORF">PAPYR_5752</name>
</gene>
<sequence>MGDRDIRSMYSTHYAVASAAVPMRSLKPRKTLSGYGDNLLPFVSPPRYRPTRIVPDISIDGRAKPNARVDRDDPETFATMHKTSYRPIVSFNGTEPIPPTTAPELSGPTRNNQNLVGRSFREAETALRSQFLASNSSPPPPPLVQKSIRRHFPVDAENGFSGPAAFSTTTHAAFTRQEERASPTDSLPYRPAGSFHIGFKEATGYSRGLQPLAQQRPRLVEEEEPAPTTGARDAGSLHPRAPNKNYLIDAPGALRTIAKLSYPRDGRYLSATGAEPIPPTLAMEPTGFTRNMSTTAGRPTTPDSTRPASREAITTYREATRHANLPARSRTAMGLRHSPDPPVTPPCAQPTFASPALSPPVFSVGLKEPTPFVRDHQPFYTGNAWVGEESSPPALCLTRKQQTRALSTRRLDYEGSLPHFTSTVRRDFQDPTALAAHEHVLRRGGLAKDCITAALVPAHGLRDPEGVRSGQCPELPARVEMTGSAFTRSIGPHNFC</sequence>
<name>A0ABQ8ULG7_9EUKA</name>
<dbReference type="EMBL" id="JAPMOS010000028">
    <property type="protein sequence ID" value="KAJ4458552.1"/>
    <property type="molecule type" value="Genomic_DNA"/>
</dbReference>
<dbReference type="Proteomes" id="UP001141327">
    <property type="component" value="Unassembled WGS sequence"/>
</dbReference>
<evidence type="ECO:0000313" key="3">
    <source>
        <dbReference type="Proteomes" id="UP001141327"/>
    </source>
</evidence>
<feature type="region of interest" description="Disordered" evidence="1">
    <location>
        <begin position="271"/>
        <end position="310"/>
    </location>
</feature>
<proteinExistence type="predicted"/>
<feature type="region of interest" description="Disordered" evidence="1">
    <location>
        <begin position="214"/>
        <end position="242"/>
    </location>
</feature>
<comment type="caution">
    <text evidence="2">The sequence shown here is derived from an EMBL/GenBank/DDBJ whole genome shotgun (WGS) entry which is preliminary data.</text>
</comment>
<reference evidence="2" key="1">
    <citation type="journal article" date="2022" name="bioRxiv">
        <title>Genomics of Preaxostyla Flagellates Illuminates Evolutionary Transitions and the Path Towards Mitochondrial Loss.</title>
        <authorList>
            <person name="Novak L.V.F."/>
            <person name="Treitli S.C."/>
            <person name="Pyrih J."/>
            <person name="Halakuc P."/>
            <person name="Pipaliya S.V."/>
            <person name="Vacek V."/>
            <person name="Brzon O."/>
            <person name="Soukal P."/>
            <person name="Eme L."/>
            <person name="Dacks J.B."/>
            <person name="Karnkowska A."/>
            <person name="Elias M."/>
            <person name="Hampl V."/>
        </authorList>
    </citation>
    <scope>NUCLEOTIDE SEQUENCE</scope>
    <source>
        <strain evidence="2">RCP-MX</strain>
    </source>
</reference>
<organism evidence="2 3">
    <name type="scientific">Paratrimastix pyriformis</name>
    <dbReference type="NCBI Taxonomy" id="342808"/>
    <lineage>
        <taxon>Eukaryota</taxon>
        <taxon>Metamonada</taxon>
        <taxon>Preaxostyla</taxon>
        <taxon>Paratrimastigidae</taxon>
        <taxon>Paratrimastix</taxon>
    </lineage>
</organism>
<evidence type="ECO:0000313" key="2">
    <source>
        <dbReference type="EMBL" id="KAJ4458552.1"/>
    </source>
</evidence>
<feature type="region of interest" description="Disordered" evidence="1">
    <location>
        <begin position="89"/>
        <end position="114"/>
    </location>
</feature>